<proteinExistence type="predicted"/>
<reference evidence="1" key="1">
    <citation type="submission" date="2023-03" db="UniProtKB">
        <authorList>
            <consortium name="EnsemblPlants"/>
        </authorList>
    </citation>
    <scope>IDENTIFICATION</scope>
</reference>
<dbReference type="EnsemblPlants" id="MELO3C025564.2.1">
    <property type="protein sequence ID" value="MELO3C025564.2.1"/>
    <property type="gene ID" value="MELO3C025564.2"/>
</dbReference>
<dbReference type="AlphaFoldDB" id="A0A9I9DXR3"/>
<protein>
    <submittedName>
        <fullName evidence="1">Uncharacterized protein</fullName>
    </submittedName>
</protein>
<evidence type="ECO:0000313" key="1">
    <source>
        <dbReference type="EnsemblPlants" id="MELO3C025564.2.1"/>
    </source>
</evidence>
<sequence>MLMAISGRNKVGFIIEKIKKPSDGVLLDAWISLQEIEFLPT</sequence>
<name>A0A9I9DXR3_CUCME</name>
<accession>A0A9I9DXR3</accession>
<organism evidence="1">
    <name type="scientific">Cucumis melo</name>
    <name type="common">Muskmelon</name>
    <dbReference type="NCBI Taxonomy" id="3656"/>
    <lineage>
        <taxon>Eukaryota</taxon>
        <taxon>Viridiplantae</taxon>
        <taxon>Streptophyta</taxon>
        <taxon>Embryophyta</taxon>
        <taxon>Tracheophyta</taxon>
        <taxon>Spermatophyta</taxon>
        <taxon>Magnoliopsida</taxon>
        <taxon>eudicotyledons</taxon>
        <taxon>Gunneridae</taxon>
        <taxon>Pentapetalae</taxon>
        <taxon>rosids</taxon>
        <taxon>fabids</taxon>
        <taxon>Cucurbitales</taxon>
        <taxon>Cucurbitaceae</taxon>
        <taxon>Benincaseae</taxon>
        <taxon>Cucumis</taxon>
    </lineage>
</organism>
<dbReference type="Gramene" id="MELO3C025564.2.1">
    <property type="protein sequence ID" value="MELO3C025564.2.1"/>
    <property type="gene ID" value="MELO3C025564.2"/>
</dbReference>